<reference evidence="4 5" key="1">
    <citation type="submission" date="2015-06" db="EMBL/GenBank/DDBJ databases">
        <title>Expansion of signal transduction pathways in fungi by whole-genome duplication.</title>
        <authorList>
            <consortium name="DOE Joint Genome Institute"/>
            <person name="Corrochano L.M."/>
            <person name="Kuo A."/>
            <person name="Marcet-Houben M."/>
            <person name="Polaino S."/>
            <person name="Salamov A."/>
            <person name="Villalobos J.M."/>
            <person name="Alvarez M.I."/>
            <person name="Avalos J."/>
            <person name="Benito E.P."/>
            <person name="Benoit I."/>
            <person name="Burger G."/>
            <person name="Camino L.P."/>
            <person name="Canovas D."/>
            <person name="Cerda-Olmedo E."/>
            <person name="Cheng J.-F."/>
            <person name="Dominguez A."/>
            <person name="Elias M."/>
            <person name="Eslava A.P."/>
            <person name="Glaser F."/>
            <person name="Grimwood J."/>
            <person name="Gutierrez G."/>
            <person name="Heitman J."/>
            <person name="Henrissat B."/>
            <person name="Iturriaga E.A."/>
            <person name="Lang B.F."/>
            <person name="Lavin J.L."/>
            <person name="Lee S."/>
            <person name="Li W."/>
            <person name="Lindquist E."/>
            <person name="Lopez-Garcia S."/>
            <person name="Luque E.M."/>
            <person name="Marcos A.T."/>
            <person name="Martin J."/>
            <person name="Mccluskey K."/>
            <person name="Medina H.R."/>
            <person name="Miralles-Duran A."/>
            <person name="Miyazaki A."/>
            <person name="Munoz-Torres E."/>
            <person name="Oguiza J.A."/>
            <person name="Ohm R."/>
            <person name="Olmedo M."/>
            <person name="Orejas M."/>
            <person name="Ortiz-Castellanos L."/>
            <person name="Pisabarro A.G."/>
            <person name="Rodriguez-Romero J."/>
            <person name="Ruiz-Herrera J."/>
            <person name="Ruiz-Vazquez R."/>
            <person name="Sanz C."/>
            <person name="Schackwitz W."/>
            <person name="Schmutz J."/>
            <person name="Shahriari M."/>
            <person name="Shelest E."/>
            <person name="Silva-Franco F."/>
            <person name="Soanes D."/>
            <person name="Syed K."/>
            <person name="Tagua V.G."/>
            <person name="Talbot N.J."/>
            <person name="Thon M."/>
            <person name="De Vries R.P."/>
            <person name="Wiebenga A."/>
            <person name="Yadav J.S."/>
            <person name="Braun E.L."/>
            <person name="Baker S."/>
            <person name="Garre V."/>
            <person name="Horwitz B."/>
            <person name="Torres-Martinez S."/>
            <person name="Idnurm A."/>
            <person name="Herrera-Estrella A."/>
            <person name="Gabaldon T."/>
            <person name="Grigoriev I.V."/>
        </authorList>
    </citation>
    <scope>NUCLEOTIDE SEQUENCE [LARGE SCALE GENOMIC DNA]</scope>
    <source>
        <strain evidence="4 5">CBS 277.49</strain>
    </source>
</reference>
<sequence>KPKNHLSKTNSTFVLRFLIHEHLHKMMSSNGLGDEFLFFNIGSSFIWVDSNSKPKEPLSRIVFSKSHPLCHDINETTRCDDHLDIIIGFSTGDIIWYDPLSCKYVRLNKGGAMVNSAVSMIKWIPGSDDLFIAIFKNGTVLIMDKERDDQTFNVPEPTSWVESQPHRSNKYNPVSVWKISDKGLTDFAFAPDGMHLAITGVDGQMRIIDYRNEKLTDVFSSYYGKLTCVDWSPDGRYILTGGEDDLVTLWSFLERRIIARCPGHKSWVTGVAFDRWRCDEQTYRFGSVGEDCNLILWDFSFSALQKPKHVSGGGGGSSFGGRFRKRSSRSNNIFTANNDFSDDVIVEDQLKQHMPVLHPPVKKNQAAVLQPTTIKAIHADPCLSLTFREHTLVTTDRRGRIRTWGRP</sequence>
<dbReference type="EMBL" id="AMYB01000011">
    <property type="protein sequence ID" value="OAC98146.1"/>
    <property type="molecule type" value="Genomic_DNA"/>
</dbReference>
<accession>A0A162YBT9</accession>
<proteinExistence type="predicted"/>
<dbReference type="PANTHER" id="PTHR14107:SF16">
    <property type="entry name" value="AT02583P"/>
    <property type="match status" value="1"/>
</dbReference>
<keyword evidence="5" id="KW-1185">Reference proteome</keyword>
<dbReference type="GO" id="GO:0032153">
    <property type="term" value="C:cell division site"/>
    <property type="evidence" value="ECO:0007669"/>
    <property type="project" value="TreeGrafter"/>
</dbReference>
<dbReference type="InterPro" id="IPR015943">
    <property type="entry name" value="WD40/YVTN_repeat-like_dom_sf"/>
</dbReference>
<feature type="repeat" description="WD" evidence="3">
    <location>
        <begin position="219"/>
        <end position="260"/>
    </location>
</feature>
<protein>
    <submittedName>
        <fullName evidence="4">Uncharacterized protein</fullName>
    </submittedName>
</protein>
<feature type="non-terminal residue" evidence="4">
    <location>
        <position position="407"/>
    </location>
</feature>
<name>A0A162YBT9_MUCCL</name>
<keyword evidence="2" id="KW-0677">Repeat</keyword>
<evidence type="ECO:0000256" key="2">
    <source>
        <dbReference type="ARBA" id="ARBA00022737"/>
    </source>
</evidence>
<dbReference type="SMART" id="SM00320">
    <property type="entry name" value="WD40"/>
    <property type="match status" value="5"/>
</dbReference>
<dbReference type="GO" id="GO:0005634">
    <property type="term" value="C:nucleus"/>
    <property type="evidence" value="ECO:0007669"/>
    <property type="project" value="TreeGrafter"/>
</dbReference>
<dbReference type="AlphaFoldDB" id="A0A162YBT9"/>
<dbReference type="OrthoDB" id="3367at2759"/>
<evidence type="ECO:0000256" key="3">
    <source>
        <dbReference type="PROSITE-ProRule" id="PRU00221"/>
    </source>
</evidence>
<dbReference type="InterPro" id="IPR051362">
    <property type="entry name" value="WD_repeat_creC_regulators"/>
</dbReference>
<dbReference type="SUPFAM" id="SSF50978">
    <property type="entry name" value="WD40 repeat-like"/>
    <property type="match status" value="1"/>
</dbReference>
<evidence type="ECO:0000313" key="4">
    <source>
        <dbReference type="EMBL" id="OAC98146.1"/>
    </source>
</evidence>
<evidence type="ECO:0000313" key="5">
    <source>
        <dbReference type="Proteomes" id="UP000077051"/>
    </source>
</evidence>
<gene>
    <name evidence="4" type="ORF">MUCCIDRAFT_128708</name>
</gene>
<evidence type="ECO:0000256" key="1">
    <source>
        <dbReference type="ARBA" id="ARBA00022574"/>
    </source>
</evidence>
<dbReference type="InterPro" id="IPR036322">
    <property type="entry name" value="WD40_repeat_dom_sf"/>
</dbReference>
<dbReference type="Pfam" id="PF00400">
    <property type="entry name" value="WD40"/>
    <property type="match status" value="3"/>
</dbReference>
<keyword evidence="1 3" id="KW-0853">WD repeat</keyword>
<dbReference type="PANTHER" id="PTHR14107">
    <property type="entry name" value="WD REPEAT PROTEIN"/>
    <property type="match status" value="1"/>
</dbReference>
<dbReference type="Proteomes" id="UP000077051">
    <property type="component" value="Unassembled WGS sequence"/>
</dbReference>
<dbReference type="PROSITE" id="PS50082">
    <property type="entry name" value="WD_REPEATS_2"/>
    <property type="match status" value="1"/>
</dbReference>
<feature type="non-terminal residue" evidence="4">
    <location>
        <position position="1"/>
    </location>
</feature>
<dbReference type="VEuPathDB" id="FungiDB:MUCCIDRAFT_128708"/>
<organism evidence="4 5">
    <name type="scientific">Mucor lusitanicus CBS 277.49</name>
    <dbReference type="NCBI Taxonomy" id="747725"/>
    <lineage>
        <taxon>Eukaryota</taxon>
        <taxon>Fungi</taxon>
        <taxon>Fungi incertae sedis</taxon>
        <taxon>Mucoromycota</taxon>
        <taxon>Mucoromycotina</taxon>
        <taxon>Mucoromycetes</taxon>
        <taxon>Mucorales</taxon>
        <taxon>Mucorineae</taxon>
        <taxon>Mucoraceae</taxon>
        <taxon>Mucor</taxon>
    </lineage>
</organism>
<dbReference type="PROSITE" id="PS50294">
    <property type="entry name" value="WD_REPEATS_REGION"/>
    <property type="match status" value="1"/>
</dbReference>
<comment type="caution">
    <text evidence="4">The sequence shown here is derived from an EMBL/GenBank/DDBJ whole genome shotgun (WGS) entry which is preliminary data.</text>
</comment>
<dbReference type="STRING" id="747725.A0A162YBT9"/>
<dbReference type="Gene3D" id="2.130.10.10">
    <property type="entry name" value="YVTN repeat-like/Quinoprotein amine dehydrogenase"/>
    <property type="match status" value="1"/>
</dbReference>
<dbReference type="GO" id="GO:0045013">
    <property type="term" value="P:carbon catabolite repression of transcription"/>
    <property type="evidence" value="ECO:0007669"/>
    <property type="project" value="TreeGrafter"/>
</dbReference>
<dbReference type="GO" id="GO:0051286">
    <property type="term" value="C:cell tip"/>
    <property type="evidence" value="ECO:0007669"/>
    <property type="project" value="TreeGrafter"/>
</dbReference>
<dbReference type="InterPro" id="IPR001680">
    <property type="entry name" value="WD40_rpt"/>
</dbReference>